<evidence type="ECO:0000313" key="4">
    <source>
        <dbReference type="Proteomes" id="UP001210231"/>
    </source>
</evidence>
<protein>
    <submittedName>
        <fullName evidence="3">LLM class flavin-dependent oxidoreductase</fullName>
    </submittedName>
</protein>
<reference evidence="3 4" key="1">
    <citation type="submission" date="2022-12" db="EMBL/GenBank/DDBJ databases">
        <title>Chitinophagaceae gen. sp. nov., a new member of the family Chitinophagaceae, isolated from soil in a chemical factory.</title>
        <authorList>
            <person name="Ke Z."/>
        </authorList>
    </citation>
    <scope>NUCLEOTIDE SEQUENCE [LARGE SCALE GENOMIC DNA]</scope>
    <source>
        <strain evidence="3 4">LY-5</strain>
    </source>
</reference>
<dbReference type="SUPFAM" id="SSF51679">
    <property type="entry name" value="Bacterial luciferase-like"/>
    <property type="match status" value="1"/>
</dbReference>
<proteinExistence type="predicted"/>
<sequence>MVHLSILDLAIIAEGDSTLDAINRTVKVAQHAEKLGYKRIWLAEHHNMKNIASSSTALLISHVAAHTTSIRVGSGGIMLPNHSPLSVAEAFGTLDILYPNRIELGLGRAPGTDQLTAMALRRGNSQSAYNFPSDIKEIQNYFYNTDADAKVRAFPGEGNPVPIYILGSSTDSAYLAAEMGLPYAFAAHFAPAQLTHAMQIYQNHFKPSRFLDQPYSIACVNVYTAPTEEEAHFLSTSLYKMFINLVTNQRGYLQPPGDLPETYNHPQVQHMVKNMLDCTFIGNPQNVKNDLNAFAEKLNLQEIMMSTNIYDTDAKLRSYQLVKEAFDH</sequence>
<gene>
    <name evidence="3" type="ORF">O3P16_10540</name>
</gene>
<dbReference type="RefSeq" id="WP_407031570.1">
    <property type="nucleotide sequence ID" value="NZ_JAQGEF010000011.1"/>
</dbReference>
<dbReference type="InterPro" id="IPR036661">
    <property type="entry name" value="Luciferase-like_sf"/>
</dbReference>
<dbReference type="PANTHER" id="PTHR30137">
    <property type="entry name" value="LUCIFERASE-LIKE MONOOXYGENASE"/>
    <property type="match status" value="1"/>
</dbReference>
<comment type="similarity">
    <text evidence="1">To bacterial alkanal monooxygenase alpha and beta chains.</text>
</comment>
<dbReference type="PANTHER" id="PTHR30137:SF6">
    <property type="entry name" value="LUCIFERASE-LIKE MONOOXYGENASE"/>
    <property type="match status" value="1"/>
</dbReference>
<keyword evidence="4" id="KW-1185">Reference proteome</keyword>
<evidence type="ECO:0000259" key="2">
    <source>
        <dbReference type="Pfam" id="PF00296"/>
    </source>
</evidence>
<dbReference type="InterPro" id="IPR019949">
    <property type="entry name" value="CmoO-like"/>
</dbReference>
<evidence type="ECO:0000313" key="3">
    <source>
        <dbReference type="EMBL" id="MDA3615245.1"/>
    </source>
</evidence>
<accession>A0ABT4UM00</accession>
<organism evidence="3 4">
    <name type="scientific">Polluticaenibacter yanchengensis</name>
    <dbReference type="NCBI Taxonomy" id="3014562"/>
    <lineage>
        <taxon>Bacteria</taxon>
        <taxon>Pseudomonadati</taxon>
        <taxon>Bacteroidota</taxon>
        <taxon>Chitinophagia</taxon>
        <taxon>Chitinophagales</taxon>
        <taxon>Chitinophagaceae</taxon>
        <taxon>Polluticaenibacter</taxon>
    </lineage>
</organism>
<dbReference type="NCBIfam" id="TIGR03558">
    <property type="entry name" value="oxido_grp_1"/>
    <property type="match status" value="1"/>
</dbReference>
<comment type="caution">
    <text evidence="3">The sequence shown here is derived from an EMBL/GenBank/DDBJ whole genome shotgun (WGS) entry which is preliminary data.</text>
</comment>
<dbReference type="EMBL" id="JAQGEF010000011">
    <property type="protein sequence ID" value="MDA3615245.1"/>
    <property type="molecule type" value="Genomic_DNA"/>
</dbReference>
<evidence type="ECO:0000256" key="1">
    <source>
        <dbReference type="ARBA" id="ARBA00007789"/>
    </source>
</evidence>
<dbReference type="Pfam" id="PF00296">
    <property type="entry name" value="Bac_luciferase"/>
    <property type="match status" value="1"/>
</dbReference>
<feature type="domain" description="Luciferase-like" evidence="2">
    <location>
        <begin position="17"/>
        <end position="296"/>
    </location>
</feature>
<dbReference type="Gene3D" id="3.20.20.30">
    <property type="entry name" value="Luciferase-like domain"/>
    <property type="match status" value="1"/>
</dbReference>
<dbReference type="Proteomes" id="UP001210231">
    <property type="component" value="Unassembled WGS sequence"/>
</dbReference>
<dbReference type="InterPro" id="IPR050766">
    <property type="entry name" value="Bact_Lucif_Oxidored"/>
</dbReference>
<name>A0ABT4UM00_9BACT</name>
<dbReference type="InterPro" id="IPR011251">
    <property type="entry name" value="Luciferase-like_dom"/>
</dbReference>